<feature type="transmembrane region" description="Helical" evidence="5">
    <location>
        <begin position="39"/>
        <end position="55"/>
    </location>
</feature>
<dbReference type="Pfam" id="PF04932">
    <property type="entry name" value="Wzy_C"/>
    <property type="match status" value="1"/>
</dbReference>
<dbReference type="AlphaFoldDB" id="A0A9W6GVJ3"/>
<gene>
    <name evidence="7" type="ORF">LMG27198_27150</name>
</gene>
<protein>
    <recommendedName>
        <fullName evidence="6">O-antigen ligase-related domain-containing protein</fullName>
    </recommendedName>
</protein>
<keyword evidence="3 5" id="KW-1133">Transmembrane helix</keyword>
<accession>A0A9W6GVJ3</accession>
<comment type="caution">
    <text evidence="7">The sequence shown here is derived from an EMBL/GenBank/DDBJ whole genome shotgun (WGS) entry which is preliminary data.</text>
</comment>
<dbReference type="InterPro" id="IPR007016">
    <property type="entry name" value="O-antigen_ligase-rel_domated"/>
</dbReference>
<dbReference type="PANTHER" id="PTHR37422">
    <property type="entry name" value="TEICHURONIC ACID BIOSYNTHESIS PROTEIN TUAE"/>
    <property type="match status" value="1"/>
</dbReference>
<sequence>MSVTAQAAPRLFDYEKLVGVFVFIFVACGAIGVIEPSPYDFASLVAMPLWFFGGFRIHRSFLVFGFLILLFNIMGFLALIPYWDNPDSSLYQYQSAYLVLTGLFYALYMGDRTNSRVEMCLRAYTAGSVIAAVCGILGYFNVAGLGDEVFAHAGRASGTFKDPNVLGSYLVLPIVWLAQNLMLGRARSALLTAATLLVVFLGMFLSFSRGSYGATLVAFTLMTASVYRTSTNVKMKRRIVTATLAAIAMIAVLILVLLLNPETREIFALRTAAVQDYDAGETGRFGNQLRSIPMLLDRFMGFGPLRFRLVFNLEPHNSYVGAFANNGWIGGFLFLLLVGVTAWIGMRMMFAASPAQRQAQAVVPALLALFLQGFQIDIDHWRFLFFMLGAVWGLEALRARSAAKSTQLRSLGVPDVS</sequence>
<organism evidence="7 8">
    <name type="scientific">Methylocystis echinoides</name>
    <dbReference type="NCBI Taxonomy" id="29468"/>
    <lineage>
        <taxon>Bacteria</taxon>
        <taxon>Pseudomonadati</taxon>
        <taxon>Pseudomonadota</taxon>
        <taxon>Alphaproteobacteria</taxon>
        <taxon>Hyphomicrobiales</taxon>
        <taxon>Methylocystaceae</taxon>
        <taxon>Methylocystis</taxon>
    </lineage>
</organism>
<feature type="transmembrane region" description="Helical" evidence="5">
    <location>
        <begin position="239"/>
        <end position="259"/>
    </location>
</feature>
<evidence type="ECO:0000313" key="7">
    <source>
        <dbReference type="EMBL" id="GLI93723.1"/>
    </source>
</evidence>
<evidence type="ECO:0000256" key="4">
    <source>
        <dbReference type="ARBA" id="ARBA00023136"/>
    </source>
</evidence>
<evidence type="ECO:0000256" key="2">
    <source>
        <dbReference type="ARBA" id="ARBA00022692"/>
    </source>
</evidence>
<evidence type="ECO:0000313" key="8">
    <source>
        <dbReference type="Proteomes" id="UP001144323"/>
    </source>
</evidence>
<proteinExistence type="predicted"/>
<feature type="transmembrane region" description="Helical" evidence="5">
    <location>
        <begin position="89"/>
        <end position="108"/>
    </location>
</feature>
<feature type="transmembrane region" description="Helical" evidence="5">
    <location>
        <begin position="12"/>
        <end position="33"/>
    </location>
</feature>
<feature type="transmembrane region" description="Helical" evidence="5">
    <location>
        <begin position="62"/>
        <end position="83"/>
    </location>
</feature>
<feature type="domain" description="O-antigen ligase-related" evidence="6">
    <location>
        <begin position="195"/>
        <end position="335"/>
    </location>
</feature>
<evidence type="ECO:0000256" key="1">
    <source>
        <dbReference type="ARBA" id="ARBA00004141"/>
    </source>
</evidence>
<keyword evidence="4 5" id="KW-0472">Membrane</keyword>
<name>A0A9W6GVJ3_9HYPH</name>
<reference evidence="7" key="1">
    <citation type="journal article" date="2023" name="Int. J. Syst. Evol. Microbiol.">
        <title>Methylocystis iwaonis sp. nov., a type II methane-oxidizing bacterium from surface soil of a rice paddy field in Japan, and emended description of the genus Methylocystis (ex Whittenbury et al. 1970) Bowman et al. 1993.</title>
        <authorList>
            <person name="Kaise H."/>
            <person name="Sawadogo J.B."/>
            <person name="Alam M.S."/>
            <person name="Ueno C."/>
            <person name="Dianou D."/>
            <person name="Shinjo R."/>
            <person name="Asakawa S."/>
        </authorList>
    </citation>
    <scope>NUCLEOTIDE SEQUENCE</scope>
    <source>
        <strain evidence="7">LMG27198</strain>
    </source>
</reference>
<keyword evidence="2 5" id="KW-0812">Transmembrane</keyword>
<evidence type="ECO:0000259" key="6">
    <source>
        <dbReference type="Pfam" id="PF04932"/>
    </source>
</evidence>
<keyword evidence="8" id="KW-1185">Reference proteome</keyword>
<dbReference type="InterPro" id="IPR051533">
    <property type="entry name" value="WaaL-like"/>
</dbReference>
<dbReference type="RefSeq" id="WP_281803709.1">
    <property type="nucleotide sequence ID" value="NZ_BSEC01000001.1"/>
</dbReference>
<dbReference type="Proteomes" id="UP001144323">
    <property type="component" value="Unassembled WGS sequence"/>
</dbReference>
<comment type="subcellular location">
    <subcellularLocation>
        <location evidence="1">Membrane</location>
        <topology evidence="1">Multi-pass membrane protein</topology>
    </subcellularLocation>
</comment>
<feature type="transmembrane region" description="Helical" evidence="5">
    <location>
        <begin position="165"/>
        <end position="182"/>
    </location>
</feature>
<feature type="transmembrane region" description="Helical" evidence="5">
    <location>
        <begin position="120"/>
        <end position="140"/>
    </location>
</feature>
<dbReference type="PANTHER" id="PTHR37422:SF21">
    <property type="entry name" value="EXOQ-LIKE PROTEIN"/>
    <property type="match status" value="1"/>
</dbReference>
<feature type="transmembrane region" description="Helical" evidence="5">
    <location>
        <begin position="327"/>
        <end position="346"/>
    </location>
</feature>
<dbReference type="EMBL" id="BSEC01000001">
    <property type="protein sequence ID" value="GLI93723.1"/>
    <property type="molecule type" value="Genomic_DNA"/>
</dbReference>
<dbReference type="GO" id="GO:0016020">
    <property type="term" value="C:membrane"/>
    <property type="evidence" value="ECO:0007669"/>
    <property type="project" value="UniProtKB-SubCell"/>
</dbReference>
<evidence type="ECO:0000256" key="3">
    <source>
        <dbReference type="ARBA" id="ARBA00022989"/>
    </source>
</evidence>
<evidence type="ECO:0000256" key="5">
    <source>
        <dbReference type="SAM" id="Phobius"/>
    </source>
</evidence>